<evidence type="ECO:0000259" key="9">
    <source>
        <dbReference type="PROSITE" id="PS50868"/>
    </source>
</evidence>
<sequence>MPKIAHSSPTPRPATNKKMKQLKLDIVDNQVSQVLPYTKIPNNIYVDFPQPKPTAKIDWSDCNCSGQKHCCLNGCELHEVDIECHIKAHGGVDCGNQKLQRRQFAKTAVKPAGLKGNGLFALEDIKPNALINEYVGEIISEATCEARLTKKHFYALKLANNKFIDSSMFGNETRFINHSCEPNAEGRYVVVGDVKRVAIFSTQYIKKGEEITFDYNYEDWGQVPSKCYCGCKSCTGFMDKNYDPSAAEVK</sequence>
<feature type="domain" description="SET" evidence="8">
    <location>
        <begin position="97"/>
        <end position="216"/>
    </location>
</feature>
<keyword evidence="12" id="KW-1185">Reference proteome</keyword>
<organism evidence="10">
    <name type="scientific">Hexamita inflata</name>
    <dbReference type="NCBI Taxonomy" id="28002"/>
    <lineage>
        <taxon>Eukaryota</taxon>
        <taxon>Metamonada</taxon>
        <taxon>Diplomonadida</taxon>
        <taxon>Hexamitidae</taxon>
        <taxon>Hexamitinae</taxon>
        <taxon>Hexamita</taxon>
    </lineage>
</organism>
<gene>
    <name evidence="11" type="ORF">HINF_LOCUS29513</name>
    <name evidence="10" type="ORF">HINF_LOCUS52527</name>
</gene>
<evidence type="ECO:0000256" key="5">
    <source>
        <dbReference type="ARBA" id="ARBA00022679"/>
    </source>
</evidence>
<dbReference type="SUPFAM" id="SSF82199">
    <property type="entry name" value="SET domain"/>
    <property type="match status" value="1"/>
</dbReference>
<dbReference type="PROSITE" id="PS50280">
    <property type="entry name" value="SET"/>
    <property type="match status" value="1"/>
</dbReference>
<accession>A0AA86QX65</accession>
<dbReference type="PANTHER" id="PTHR22884">
    <property type="entry name" value="SET DOMAIN PROTEINS"/>
    <property type="match status" value="1"/>
</dbReference>
<evidence type="ECO:0000313" key="11">
    <source>
        <dbReference type="EMBL" id="CAL6024226.1"/>
    </source>
</evidence>
<dbReference type="GO" id="GO:0008168">
    <property type="term" value="F:methyltransferase activity"/>
    <property type="evidence" value="ECO:0007669"/>
    <property type="project" value="UniProtKB-KW"/>
</dbReference>
<evidence type="ECO:0000256" key="3">
    <source>
        <dbReference type="ARBA" id="ARBA00022454"/>
    </source>
</evidence>
<dbReference type="Gene3D" id="2.170.270.10">
    <property type="entry name" value="SET domain"/>
    <property type="match status" value="1"/>
</dbReference>
<evidence type="ECO:0000313" key="12">
    <source>
        <dbReference type="Proteomes" id="UP001642409"/>
    </source>
</evidence>
<dbReference type="InterPro" id="IPR003616">
    <property type="entry name" value="Post-SET_dom"/>
</dbReference>
<dbReference type="EMBL" id="CAXDID020000095">
    <property type="protein sequence ID" value="CAL6024226.1"/>
    <property type="molecule type" value="Genomic_DNA"/>
</dbReference>
<dbReference type="AlphaFoldDB" id="A0AA86QX65"/>
<keyword evidence="4" id="KW-0489">Methyltransferase</keyword>
<comment type="subcellular location">
    <subcellularLocation>
        <location evidence="2">Chromosome</location>
    </subcellularLocation>
    <subcellularLocation>
        <location evidence="1">Nucleus</location>
    </subcellularLocation>
</comment>
<evidence type="ECO:0000256" key="2">
    <source>
        <dbReference type="ARBA" id="ARBA00004286"/>
    </source>
</evidence>
<dbReference type="GO" id="GO:0032259">
    <property type="term" value="P:methylation"/>
    <property type="evidence" value="ECO:0007669"/>
    <property type="project" value="UniProtKB-KW"/>
</dbReference>
<evidence type="ECO:0000256" key="4">
    <source>
        <dbReference type="ARBA" id="ARBA00022603"/>
    </source>
</evidence>
<dbReference type="InterPro" id="IPR001214">
    <property type="entry name" value="SET_dom"/>
</dbReference>
<evidence type="ECO:0000259" key="8">
    <source>
        <dbReference type="PROSITE" id="PS50280"/>
    </source>
</evidence>
<dbReference type="Proteomes" id="UP001642409">
    <property type="component" value="Unassembled WGS sequence"/>
</dbReference>
<comment type="caution">
    <text evidence="10">The sequence shown here is derived from an EMBL/GenBank/DDBJ whole genome shotgun (WGS) entry which is preliminary data.</text>
</comment>
<evidence type="ECO:0000313" key="10">
    <source>
        <dbReference type="EMBL" id="CAI9964882.1"/>
    </source>
</evidence>
<evidence type="ECO:0000256" key="1">
    <source>
        <dbReference type="ARBA" id="ARBA00004123"/>
    </source>
</evidence>
<feature type="domain" description="Post-SET" evidence="9">
    <location>
        <begin position="223"/>
        <end position="239"/>
    </location>
</feature>
<dbReference type="GO" id="GO:0005694">
    <property type="term" value="C:chromosome"/>
    <property type="evidence" value="ECO:0007669"/>
    <property type="project" value="UniProtKB-SubCell"/>
</dbReference>
<keyword evidence="6" id="KW-0949">S-adenosyl-L-methionine</keyword>
<dbReference type="InterPro" id="IPR046341">
    <property type="entry name" value="SET_dom_sf"/>
</dbReference>
<name>A0AA86QX65_9EUKA</name>
<dbReference type="PROSITE" id="PS50868">
    <property type="entry name" value="POST_SET"/>
    <property type="match status" value="1"/>
</dbReference>
<reference evidence="11 12" key="2">
    <citation type="submission" date="2024-07" db="EMBL/GenBank/DDBJ databases">
        <authorList>
            <person name="Akdeniz Z."/>
        </authorList>
    </citation>
    <scope>NUCLEOTIDE SEQUENCE [LARGE SCALE GENOMIC DNA]</scope>
</reference>
<dbReference type="InterPro" id="IPR050777">
    <property type="entry name" value="SET2_Histone-Lys_MeTrsfase"/>
</dbReference>
<dbReference type="SMART" id="SM00317">
    <property type="entry name" value="SET"/>
    <property type="match status" value="1"/>
</dbReference>
<keyword evidence="3" id="KW-0158">Chromosome</keyword>
<dbReference type="GO" id="GO:0005634">
    <property type="term" value="C:nucleus"/>
    <property type="evidence" value="ECO:0007669"/>
    <property type="project" value="UniProtKB-SubCell"/>
</dbReference>
<keyword evidence="7" id="KW-0539">Nucleus</keyword>
<dbReference type="EMBL" id="CATOUU010000983">
    <property type="protein sequence ID" value="CAI9964882.1"/>
    <property type="molecule type" value="Genomic_DNA"/>
</dbReference>
<protein>
    <submittedName>
        <fullName evidence="10">Histone-lysine N-methyltransferase</fullName>
    </submittedName>
    <submittedName>
        <fullName evidence="11">Histone-lysine_N-methyltransferase</fullName>
    </submittedName>
</protein>
<evidence type="ECO:0000256" key="6">
    <source>
        <dbReference type="ARBA" id="ARBA00022691"/>
    </source>
</evidence>
<reference evidence="10" key="1">
    <citation type="submission" date="2023-06" db="EMBL/GenBank/DDBJ databases">
        <authorList>
            <person name="Kurt Z."/>
        </authorList>
    </citation>
    <scope>NUCLEOTIDE SEQUENCE</scope>
</reference>
<proteinExistence type="predicted"/>
<keyword evidence="5" id="KW-0808">Transferase</keyword>
<evidence type="ECO:0000256" key="7">
    <source>
        <dbReference type="ARBA" id="ARBA00023242"/>
    </source>
</evidence>
<dbReference type="Pfam" id="PF00856">
    <property type="entry name" value="SET"/>
    <property type="match status" value="1"/>
</dbReference>